<keyword evidence="6" id="KW-0833">Ubl conjugation pathway</keyword>
<dbReference type="EMBL" id="CANTFL010000136">
    <property type="protein sequence ID" value="CAI5714753.1"/>
    <property type="molecule type" value="Genomic_DNA"/>
</dbReference>
<dbReference type="FunFam" id="3.30.40.10:FF:000127">
    <property type="entry name" value="E3 ubiquitin-protein ligase RNF181"/>
    <property type="match status" value="1"/>
</dbReference>
<feature type="region of interest" description="Disordered" evidence="9">
    <location>
        <begin position="280"/>
        <end position="307"/>
    </location>
</feature>
<evidence type="ECO:0000256" key="2">
    <source>
        <dbReference type="ARBA" id="ARBA00012483"/>
    </source>
</evidence>
<evidence type="ECO:0000256" key="9">
    <source>
        <dbReference type="SAM" id="MobiDB-lite"/>
    </source>
</evidence>
<keyword evidence="4" id="KW-0479">Metal-binding</keyword>
<feature type="region of interest" description="Disordered" evidence="9">
    <location>
        <begin position="203"/>
        <end position="224"/>
    </location>
</feature>
<evidence type="ECO:0000256" key="1">
    <source>
        <dbReference type="ARBA" id="ARBA00000900"/>
    </source>
</evidence>
<sequence length="307" mass="33064">MSASTSNTSEATSATHTQESSSSRGSFVFVLPPPPTIWIHFNDGTRMAFTPSPAQYLQSVLHGAPVFGSPPPTSGGASTDASANSADAFLTALNELFQRAQEQQQHGPPPTSKGVLDKLPVKLWTASMQTTERHAECVICLSDYETDDEVLALPCGHTFHKECGLTWLVQHNVCPTCRFELPTEGQADNGSLAVVAPPAATSASEHVSSSEDLSISVTGVRRQRPTETFHPRDVRQRMSDSRALTSVTTGADEAELDRMLEQEADRFVKEEMETSRVVVNSGQDDGVEIEDGDVEELLSESATTVST</sequence>
<dbReference type="GO" id="GO:0006511">
    <property type="term" value="P:ubiquitin-dependent protein catabolic process"/>
    <property type="evidence" value="ECO:0007669"/>
    <property type="project" value="TreeGrafter"/>
</dbReference>
<evidence type="ECO:0000259" key="10">
    <source>
        <dbReference type="PROSITE" id="PS50089"/>
    </source>
</evidence>
<dbReference type="PANTHER" id="PTHR45931:SF3">
    <property type="entry name" value="RING ZINC FINGER-CONTAINING PROTEIN"/>
    <property type="match status" value="1"/>
</dbReference>
<evidence type="ECO:0000256" key="6">
    <source>
        <dbReference type="ARBA" id="ARBA00022786"/>
    </source>
</evidence>
<reference evidence="11" key="1">
    <citation type="submission" date="2022-12" db="EMBL/GenBank/DDBJ databases">
        <authorList>
            <person name="Webb A."/>
        </authorList>
    </citation>
    <scope>NUCLEOTIDE SEQUENCE</scope>
    <source>
        <strain evidence="11">Hp1</strain>
    </source>
</reference>
<dbReference type="CDD" id="cd16454">
    <property type="entry name" value="RING-H2_PA-TM-RING"/>
    <property type="match status" value="1"/>
</dbReference>
<evidence type="ECO:0000256" key="3">
    <source>
        <dbReference type="ARBA" id="ARBA00022679"/>
    </source>
</evidence>
<dbReference type="EC" id="2.3.2.27" evidence="2"/>
<dbReference type="PANTHER" id="PTHR45931">
    <property type="entry name" value="SI:CH211-59O9.10"/>
    <property type="match status" value="1"/>
</dbReference>
<dbReference type="AlphaFoldDB" id="A0AAV0T8B1"/>
<keyword evidence="7" id="KW-0862">Zinc</keyword>
<feature type="domain" description="RING-type" evidence="10">
    <location>
        <begin position="137"/>
        <end position="178"/>
    </location>
</feature>
<feature type="compositionally biased region" description="Low complexity" evidence="9">
    <location>
        <begin position="1"/>
        <end position="17"/>
    </location>
</feature>
<dbReference type="GO" id="GO:0061630">
    <property type="term" value="F:ubiquitin protein ligase activity"/>
    <property type="evidence" value="ECO:0007669"/>
    <property type="project" value="UniProtKB-EC"/>
</dbReference>
<dbReference type="SUPFAM" id="SSF57850">
    <property type="entry name" value="RING/U-box"/>
    <property type="match status" value="1"/>
</dbReference>
<feature type="region of interest" description="Disordered" evidence="9">
    <location>
        <begin position="1"/>
        <end position="26"/>
    </location>
</feature>
<dbReference type="GO" id="GO:0008270">
    <property type="term" value="F:zinc ion binding"/>
    <property type="evidence" value="ECO:0007669"/>
    <property type="project" value="UniProtKB-KW"/>
</dbReference>
<evidence type="ECO:0000256" key="4">
    <source>
        <dbReference type="ARBA" id="ARBA00022723"/>
    </source>
</evidence>
<feature type="compositionally biased region" description="Acidic residues" evidence="9">
    <location>
        <begin position="285"/>
        <end position="298"/>
    </location>
</feature>
<dbReference type="GO" id="GO:0005634">
    <property type="term" value="C:nucleus"/>
    <property type="evidence" value="ECO:0007669"/>
    <property type="project" value="TreeGrafter"/>
</dbReference>
<gene>
    <name evidence="11" type="ORF">HBR001_LOCUS1301</name>
</gene>
<dbReference type="Proteomes" id="UP001162031">
    <property type="component" value="Unassembled WGS sequence"/>
</dbReference>
<evidence type="ECO:0000313" key="12">
    <source>
        <dbReference type="Proteomes" id="UP001162031"/>
    </source>
</evidence>
<comment type="catalytic activity">
    <reaction evidence="1">
        <text>S-ubiquitinyl-[E2 ubiquitin-conjugating enzyme]-L-cysteine + [acceptor protein]-L-lysine = [E2 ubiquitin-conjugating enzyme]-L-cysteine + N(6)-ubiquitinyl-[acceptor protein]-L-lysine.</text>
        <dbReference type="EC" id="2.3.2.27"/>
    </reaction>
</comment>
<comment type="caution">
    <text evidence="11">The sequence shown here is derived from an EMBL/GenBank/DDBJ whole genome shotgun (WGS) entry which is preliminary data.</text>
</comment>
<dbReference type="PROSITE" id="PS50089">
    <property type="entry name" value="ZF_RING_2"/>
    <property type="match status" value="1"/>
</dbReference>
<keyword evidence="12" id="KW-1185">Reference proteome</keyword>
<dbReference type="InterPro" id="IPR001841">
    <property type="entry name" value="Znf_RING"/>
</dbReference>
<name>A0AAV0T8B1_HYABA</name>
<organism evidence="11 12">
    <name type="scientific">Hyaloperonospora brassicae</name>
    <name type="common">Brassica downy mildew</name>
    <name type="synonym">Peronospora brassicae</name>
    <dbReference type="NCBI Taxonomy" id="162125"/>
    <lineage>
        <taxon>Eukaryota</taxon>
        <taxon>Sar</taxon>
        <taxon>Stramenopiles</taxon>
        <taxon>Oomycota</taxon>
        <taxon>Peronosporomycetes</taxon>
        <taxon>Peronosporales</taxon>
        <taxon>Peronosporaceae</taxon>
        <taxon>Hyaloperonospora</taxon>
    </lineage>
</organism>
<evidence type="ECO:0000256" key="8">
    <source>
        <dbReference type="PROSITE-ProRule" id="PRU00175"/>
    </source>
</evidence>
<accession>A0AAV0T8B1</accession>
<dbReference type="InterPro" id="IPR013083">
    <property type="entry name" value="Znf_RING/FYVE/PHD"/>
</dbReference>
<proteinExistence type="predicted"/>
<evidence type="ECO:0000256" key="5">
    <source>
        <dbReference type="ARBA" id="ARBA00022771"/>
    </source>
</evidence>
<feature type="compositionally biased region" description="Polar residues" evidence="9">
    <location>
        <begin position="205"/>
        <end position="217"/>
    </location>
</feature>
<dbReference type="InterPro" id="IPR051834">
    <property type="entry name" value="RING_finger_E3_ligase"/>
</dbReference>
<protein>
    <recommendedName>
        <fullName evidence="2">RING-type E3 ubiquitin transferase</fullName>
        <ecNumber evidence="2">2.3.2.27</ecNumber>
    </recommendedName>
</protein>
<keyword evidence="5 8" id="KW-0863">Zinc-finger</keyword>
<evidence type="ECO:0000256" key="7">
    <source>
        <dbReference type="ARBA" id="ARBA00022833"/>
    </source>
</evidence>
<dbReference type="Pfam" id="PF13639">
    <property type="entry name" value="zf-RING_2"/>
    <property type="match status" value="1"/>
</dbReference>
<dbReference type="SMART" id="SM00184">
    <property type="entry name" value="RING"/>
    <property type="match status" value="1"/>
</dbReference>
<dbReference type="GO" id="GO:0016567">
    <property type="term" value="P:protein ubiquitination"/>
    <property type="evidence" value="ECO:0007669"/>
    <property type="project" value="UniProtKB-ARBA"/>
</dbReference>
<keyword evidence="3" id="KW-0808">Transferase</keyword>
<evidence type="ECO:0000313" key="11">
    <source>
        <dbReference type="EMBL" id="CAI5714753.1"/>
    </source>
</evidence>
<dbReference type="Gene3D" id="3.30.40.10">
    <property type="entry name" value="Zinc/RING finger domain, C3HC4 (zinc finger)"/>
    <property type="match status" value="1"/>
</dbReference>